<evidence type="ECO:0000313" key="1">
    <source>
        <dbReference type="EMBL" id="KNE60164.1"/>
    </source>
</evidence>
<keyword evidence="2" id="KW-1185">Reference proteome</keyword>
<reference evidence="2" key="2">
    <citation type="submission" date="2009-11" db="EMBL/GenBank/DDBJ databases">
        <title>The Genome Sequence of Allomyces macrogynus strain ATCC 38327.</title>
        <authorList>
            <consortium name="The Broad Institute Genome Sequencing Platform"/>
            <person name="Russ C."/>
            <person name="Cuomo C."/>
            <person name="Shea T."/>
            <person name="Young S.K."/>
            <person name="Zeng Q."/>
            <person name="Koehrsen M."/>
            <person name="Haas B."/>
            <person name="Borodovsky M."/>
            <person name="Guigo R."/>
            <person name="Alvarado L."/>
            <person name="Berlin A."/>
            <person name="Borenstein D."/>
            <person name="Chen Z."/>
            <person name="Engels R."/>
            <person name="Freedman E."/>
            <person name="Gellesch M."/>
            <person name="Goldberg J."/>
            <person name="Griggs A."/>
            <person name="Gujja S."/>
            <person name="Heiman D."/>
            <person name="Hepburn T."/>
            <person name="Howarth C."/>
            <person name="Jen D."/>
            <person name="Larson L."/>
            <person name="Lewis B."/>
            <person name="Mehta T."/>
            <person name="Park D."/>
            <person name="Pearson M."/>
            <person name="Roberts A."/>
            <person name="Saif S."/>
            <person name="Shenoy N."/>
            <person name="Sisk P."/>
            <person name="Stolte C."/>
            <person name="Sykes S."/>
            <person name="Walk T."/>
            <person name="White J."/>
            <person name="Yandava C."/>
            <person name="Burger G."/>
            <person name="Gray M.W."/>
            <person name="Holland P.W.H."/>
            <person name="King N."/>
            <person name="Lang F.B.F."/>
            <person name="Roger A.J."/>
            <person name="Ruiz-Trillo I."/>
            <person name="Lander E."/>
            <person name="Nusbaum C."/>
        </authorList>
    </citation>
    <scope>NUCLEOTIDE SEQUENCE [LARGE SCALE GENOMIC DNA]</scope>
    <source>
        <strain evidence="2">ATCC 38327</strain>
    </source>
</reference>
<accession>A0A0L0SCL3</accession>
<evidence type="ECO:0000313" key="2">
    <source>
        <dbReference type="Proteomes" id="UP000054350"/>
    </source>
</evidence>
<protein>
    <submittedName>
        <fullName evidence="1">Uncharacterized protein</fullName>
    </submittedName>
</protein>
<proteinExistence type="predicted"/>
<reference evidence="1 2" key="1">
    <citation type="submission" date="2009-11" db="EMBL/GenBank/DDBJ databases">
        <title>Annotation of Allomyces macrogynus ATCC 38327.</title>
        <authorList>
            <consortium name="The Broad Institute Genome Sequencing Platform"/>
            <person name="Russ C."/>
            <person name="Cuomo C."/>
            <person name="Burger G."/>
            <person name="Gray M.W."/>
            <person name="Holland P.W.H."/>
            <person name="King N."/>
            <person name="Lang F.B.F."/>
            <person name="Roger A.J."/>
            <person name="Ruiz-Trillo I."/>
            <person name="Young S.K."/>
            <person name="Zeng Q."/>
            <person name="Gargeya S."/>
            <person name="Fitzgerald M."/>
            <person name="Haas B."/>
            <person name="Abouelleil A."/>
            <person name="Alvarado L."/>
            <person name="Arachchi H.M."/>
            <person name="Berlin A."/>
            <person name="Chapman S.B."/>
            <person name="Gearin G."/>
            <person name="Goldberg J."/>
            <person name="Griggs A."/>
            <person name="Gujja S."/>
            <person name="Hansen M."/>
            <person name="Heiman D."/>
            <person name="Howarth C."/>
            <person name="Larimer J."/>
            <person name="Lui A."/>
            <person name="MacDonald P.J.P."/>
            <person name="McCowen C."/>
            <person name="Montmayeur A."/>
            <person name="Murphy C."/>
            <person name="Neiman D."/>
            <person name="Pearson M."/>
            <person name="Priest M."/>
            <person name="Roberts A."/>
            <person name="Saif S."/>
            <person name="Shea T."/>
            <person name="Sisk P."/>
            <person name="Stolte C."/>
            <person name="Sykes S."/>
            <person name="Wortman J."/>
            <person name="Nusbaum C."/>
            <person name="Birren B."/>
        </authorList>
    </citation>
    <scope>NUCLEOTIDE SEQUENCE [LARGE SCALE GENOMIC DNA]</scope>
    <source>
        <strain evidence="1 2">ATCC 38327</strain>
    </source>
</reference>
<dbReference type="EMBL" id="GG745335">
    <property type="protein sequence ID" value="KNE60164.1"/>
    <property type="molecule type" value="Genomic_DNA"/>
</dbReference>
<dbReference type="OrthoDB" id="2431475at2759"/>
<dbReference type="VEuPathDB" id="FungiDB:AMAG_05584"/>
<organism evidence="1 2">
    <name type="scientific">Allomyces macrogynus (strain ATCC 38327)</name>
    <name type="common">Allomyces javanicus var. macrogynus</name>
    <dbReference type="NCBI Taxonomy" id="578462"/>
    <lineage>
        <taxon>Eukaryota</taxon>
        <taxon>Fungi</taxon>
        <taxon>Fungi incertae sedis</taxon>
        <taxon>Blastocladiomycota</taxon>
        <taxon>Blastocladiomycetes</taxon>
        <taxon>Blastocladiales</taxon>
        <taxon>Blastocladiaceae</taxon>
        <taxon>Allomyces</taxon>
    </lineage>
</organism>
<name>A0A0L0SCL3_ALLM3</name>
<dbReference type="Proteomes" id="UP000054350">
    <property type="component" value="Unassembled WGS sequence"/>
</dbReference>
<sequence>MYKPNVIDSLVRAALGSSARNVADNDLDSYIAQLIAKEAEEKRKKYQAAGIAAAYLPAAASGPAPAPESRFVHFFIGVCA</sequence>
<dbReference type="AlphaFoldDB" id="A0A0L0SCL3"/>
<gene>
    <name evidence="1" type="ORF">AMAG_05584</name>
</gene>